<name>A0ABR6NF29_9SPHN</name>
<proteinExistence type="predicted"/>
<dbReference type="InterPro" id="IPR052907">
    <property type="entry name" value="Beta-lactamase/esterase"/>
</dbReference>
<dbReference type="Pfam" id="PF00144">
    <property type="entry name" value="Beta-lactamase"/>
    <property type="match status" value="1"/>
</dbReference>
<sequence>MQVNENIHARGAQFAIEGFVANGFEPVLRAFGDNFRQEEEIGAGCSVVIDGKTVVDLWGGWRDGAMTTGWDAHSTVCMMSVAKGITGIAFNMLVDRGLIDIDRPVADYWPEFGQNGKEKILVRWLLDHRAAIPVLTDDPMYPGGMFDREAYVKALEVQTPLWQPGTRAAYHVHNQGYLLGEVMRRVSGLTVGPFLRREIAQPLGAEYWIGGMSAAEQATVAEIMPNMNARLFAAKDVELTADPEWTGEVLRPLAFRQNPDEPWHVTLNKPLWREVEIASGNGHGNARGVARIYGAVVDPGEIDGLTLLSRDGLERMIEEQHNQTELLQERPYHQALGVLLNTPEAVYMGPNPRSFGHHGIGGSIGFGDPDARIGFSYCCNKLHSVGDNGPRARRLIDALYSAL</sequence>
<dbReference type="Gene3D" id="3.40.710.10">
    <property type="entry name" value="DD-peptidase/beta-lactamase superfamily"/>
    <property type="match status" value="1"/>
</dbReference>
<feature type="domain" description="Beta-lactamase-related" evidence="1">
    <location>
        <begin position="36"/>
        <end position="398"/>
    </location>
</feature>
<protein>
    <submittedName>
        <fullName evidence="2">CubicO group peptidase (Beta-lactamase class C family)</fullName>
    </submittedName>
</protein>
<dbReference type="EMBL" id="JACHKA010000001">
    <property type="protein sequence ID" value="MBB5985889.1"/>
    <property type="molecule type" value="Genomic_DNA"/>
</dbReference>
<evidence type="ECO:0000259" key="1">
    <source>
        <dbReference type="Pfam" id="PF00144"/>
    </source>
</evidence>
<comment type="caution">
    <text evidence="2">The sequence shown here is derived from an EMBL/GenBank/DDBJ whole genome shotgun (WGS) entry which is preliminary data.</text>
</comment>
<evidence type="ECO:0000313" key="2">
    <source>
        <dbReference type="EMBL" id="MBB5985889.1"/>
    </source>
</evidence>
<dbReference type="PANTHER" id="PTHR43319">
    <property type="entry name" value="BETA-LACTAMASE-RELATED"/>
    <property type="match status" value="1"/>
</dbReference>
<dbReference type="SUPFAM" id="SSF56601">
    <property type="entry name" value="beta-lactamase/transpeptidase-like"/>
    <property type="match status" value="1"/>
</dbReference>
<dbReference type="InterPro" id="IPR001466">
    <property type="entry name" value="Beta-lactam-related"/>
</dbReference>
<dbReference type="PANTHER" id="PTHR43319:SF3">
    <property type="entry name" value="BETA-LACTAMASE-RELATED DOMAIN-CONTAINING PROTEIN"/>
    <property type="match status" value="1"/>
</dbReference>
<accession>A0ABR6NF29</accession>
<evidence type="ECO:0000313" key="3">
    <source>
        <dbReference type="Proteomes" id="UP001138540"/>
    </source>
</evidence>
<dbReference type="RefSeq" id="WP_184152761.1">
    <property type="nucleotide sequence ID" value="NZ_JACHKA010000001.1"/>
</dbReference>
<keyword evidence="3" id="KW-1185">Reference proteome</keyword>
<organism evidence="2 3">
    <name type="scientific">Sphingobium lignivorans</name>
    <dbReference type="NCBI Taxonomy" id="2735886"/>
    <lineage>
        <taxon>Bacteria</taxon>
        <taxon>Pseudomonadati</taxon>
        <taxon>Pseudomonadota</taxon>
        <taxon>Alphaproteobacteria</taxon>
        <taxon>Sphingomonadales</taxon>
        <taxon>Sphingomonadaceae</taxon>
        <taxon>Sphingobium</taxon>
    </lineage>
</organism>
<dbReference type="InterPro" id="IPR012338">
    <property type="entry name" value="Beta-lactam/transpept-like"/>
</dbReference>
<gene>
    <name evidence="2" type="ORF">HNP60_001863</name>
</gene>
<dbReference type="Proteomes" id="UP001138540">
    <property type="component" value="Unassembled WGS sequence"/>
</dbReference>
<reference evidence="2 3" key="1">
    <citation type="submission" date="2020-08" db="EMBL/GenBank/DDBJ databases">
        <title>Exploring microbial biodiversity for novel pathways involved in the catabolism of aromatic compounds derived from lignin.</title>
        <authorList>
            <person name="Elkins J."/>
        </authorList>
    </citation>
    <scope>NUCLEOTIDE SEQUENCE [LARGE SCALE GENOMIC DNA]</scope>
    <source>
        <strain evidence="2 3">B1D3A</strain>
    </source>
</reference>